<dbReference type="Pfam" id="PF01850">
    <property type="entry name" value="PIN"/>
    <property type="match status" value="1"/>
</dbReference>
<feature type="binding site" evidence="8">
    <location>
        <position position="106"/>
    </location>
    <ligand>
        <name>Mg(2+)</name>
        <dbReference type="ChEBI" id="CHEBI:18420"/>
    </ligand>
</feature>
<reference evidence="10 11" key="1">
    <citation type="submission" date="2020-08" db="EMBL/GenBank/DDBJ databases">
        <title>Genomic Encyclopedia of Type Strains, Phase IV (KMG-IV): sequencing the most valuable type-strain genomes for metagenomic binning, comparative biology and taxonomic classification.</title>
        <authorList>
            <person name="Goeker M."/>
        </authorList>
    </citation>
    <scope>NUCLEOTIDE SEQUENCE [LARGE SCALE GENOMIC DNA]</scope>
    <source>
        <strain evidence="10 11">DSM 12706</strain>
    </source>
</reference>
<comment type="function">
    <text evidence="8">Toxic component of a toxin-antitoxin (TA) system. An RNase.</text>
</comment>
<dbReference type="InterPro" id="IPR029060">
    <property type="entry name" value="PIN-like_dom_sf"/>
</dbReference>
<dbReference type="EC" id="3.1.-.-" evidence="8"/>
<keyword evidence="3 8" id="KW-0540">Nuclease</keyword>
<dbReference type="GO" id="GO:0000287">
    <property type="term" value="F:magnesium ion binding"/>
    <property type="evidence" value="ECO:0007669"/>
    <property type="project" value="UniProtKB-UniRule"/>
</dbReference>
<dbReference type="GO" id="GO:0004540">
    <property type="term" value="F:RNA nuclease activity"/>
    <property type="evidence" value="ECO:0007669"/>
    <property type="project" value="InterPro"/>
</dbReference>
<dbReference type="GO" id="GO:0090729">
    <property type="term" value="F:toxin activity"/>
    <property type="evidence" value="ECO:0007669"/>
    <property type="project" value="UniProtKB-KW"/>
</dbReference>
<comment type="caution">
    <text evidence="10">The sequence shown here is derived from an EMBL/GenBank/DDBJ whole genome shotgun (WGS) entry which is preliminary data.</text>
</comment>
<accession>A0A7W7Z685</accession>
<name>A0A7W7Z685_9BRAD</name>
<evidence type="ECO:0000256" key="2">
    <source>
        <dbReference type="ARBA" id="ARBA00022649"/>
    </source>
</evidence>
<evidence type="ECO:0000256" key="6">
    <source>
        <dbReference type="ARBA" id="ARBA00022842"/>
    </source>
</evidence>
<dbReference type="InterPro" id="IPR050556">
    <property type="entry name" value="Type_II_TA_system_RNase"/>
</dbReference>
<keyword evidence="2 8" id="KW-1277">Toxin-antitoxin system</keyword>
<evidence type="ECO:0000256" key="5">
    <source>
        <dbReference type="ARBA" id="ARBA00022801"/>
    </source>
</evidence>
<keyword evidence="6 8" id="KW-0460">Magnesium</keyword>
<organism evidence="10 11">
    <name type="scientific">Rhodopseudomonas rhenobacensis</name>
    <dbReference type="NCBI Taxonomy" id="87461"/>
    <lineage>
        <taxon>Bacteria</taxon>
        <taxon>Pseudomonadati</taxon>
        <taxon>Pseudomonadota</taxon>
        <taxon>Alphaproteobacteria</taxon>
        <taxon>Hyphomicrobiales</taxon>
        <taxon>Nitrobacteraceae</taxon>
        <taxon>Rhodopseudomonas</taxon>
    </lineage>
</organism>
<evidence type="ECO:0000313" key="10">
    <source>
        <dbReference type="EMBL" id="MBB5048736.1"/>
    </source>
</evidence>
<gene>
    <name evidence="8" type="primary">vapC</name>
    <name evidence="10" type="ORF">HNR60_003504</name>
</gene>
<keyword evidence="8" id="KW-0800">Toxin</keyword>
<proteinExistence type="inferred from homology"/>
<feature type="domain" description="PIN" evidence="9">
    <location>
        <begin position="2"/>
        <end position="125"/>
    </location>
</feature>
<dbReference type="PANTHER" id="PTHR33653:SF1">
    <property type="entry name" value="RIBONUCLEASE VAPC2"/>
    <property type="match status" value="1"/>
</dbReference>
<evidence type="ECO:0000256" key="8">
    <source>
        <dbReference type="HAMAP-Rule" id="MF_00265"/>
    </source>
</evidence>
<dbReference type="Proteomes" id="UP000542353">
    <property type="component" value="Unassembled WGS sequence"/>
</dbReference>
<dbReference type="InterPro" id="IPR022907">
    <property type="entry name" value="VapC_family"/>
</dbReference>
<evidence type="ECO:0000256" key="4">
    <source>
        <dbReference type="ARBA" id="ARBA00022723"/>
    </source>
</evidence>
<dbReference type="EMBL" id="JACHIH010000024">
    <property type="protein sequence ID" value="MBB5048736.1"/>
    <property type="molecule type" value="Genomic_DNA"/>
</dbReference>
<keyword evidence="11" id="KW-1185">Reference proteome</keyword>
<keyword evidence="4 8" id="KW-0479">Metal-binding</keyword>
<keyword evidence="5 8" id="KW-0378">Hydrolase</keyword>
<evidence type="ECO:0000256" key="3">
    <source>
        <dbReference type="ARBA" id="ARBA00022722"/>
    </source>
</evidence>
<evidence type="ECO:0000313" key="11">
    <source>
        <dbReference type="Proteomes" id="UP000542353"/>
    </source>
</evidence>
<dbReference type="AlphaFoldDB" id="A0A7W7Z685"/>
<evidence type="ECO:0000256" key="1">
    <source>
        <dbReference type="ARBA" id="ARBA00001946"/>
    </source>
</evidence>
<evidence type="ECO:0000256" key="7">
    <source>
        <dbReference type="ARBA" id="ARBA00038093"/>
    </source>
</evidence>
<comment type="similarity">
    <text evidence="7 8">Belongs to the PINc/VapC protein family.</text>
</comment>
<dbReference type="RefSeq" id="WP_184259731.1">
    <property type="nucleotide sequence ID" value="NZ_JACHIH010000024.1"/>
</dbReference>
<dbReference type="HAMAP" id="MF_00265">
    <property type="entry name" value="VapC_Nob1"/>
    <property type="match status" value="1"/>
</dbReference>
<dbReference type="GO" id="GO:0016787">
    <property type="term" value="F:hydrolase activity"/>
    <property type="evidence" value="ECO:0007669"/>
    <property type="project" value="UniProtKB-KW"/>
</dbReference>
<sequence>MYLVDTNVIPAGAPARAAPPALMAWMDHHSQQLYISAVTVAEIGDGIAKARREGATRKASDLDAWLDTLLHLYGERVLTFDAATARVAGMLSDRARGKGQAPGFADIIIAATALQHGLTVLSRNLKHFEPLGVPTLDPFATLPTPR</sequence>
<evidence type="ECO:0000259" key="9">
    <source>
        <dbReference type="Pfam" id="PF01850"/>
    </source>
</evidence>
<dbReference type="CDD" id="cd18746">
    <property type="entry name" value="PIN_VapC4-5_FitB-like"/>
    <property type="match status" value="1"/>
</dbReference>
<dbReference type="PANTHER" id="PTHR33653">
    <property type="entry name" value="RIBONUCLEASE VAPC2"/>
    <property type="match status" value="1"/>
</dbReference>
<dbReference type="SUPFAM" id="SSF88723">
    <property type="entry name" value="PIN domain-like"/>
    <property type="match status" value="1"/>
</dbReference>
<comment type="cofactor">
    <cofactor evidence="1 8">
        <name>Mg(2+)</name>
        <dbReference type="ChEBI" id="CHEBI:18420"/>
    </cofactor>
</comment>
<dbReference type="InterPro" id="IPR002716">
    <property type="entry name" value="PIN_dom"/>
</dbReference>
<protein>
    <recommendedName>
        <fullName evidence="8">Ribonuclease VapC</fullName>
        <shortName evidence="8">RNase VapC</shortName>
        <ecNumber evidence="8">3.1.-.-</ecNumber>
    </recommendedName>
    <alternativeName>
        <fullName evidence="8">Toxin VapC</fullName>
    </alternativeName>
</protein>
<feature type="binding site" evidence="8">
    <location>
        <position position="5"/>
    </location>
    <ligand>
        <name>Mg(2+)</name>
        <dbReference type="ChEBI" id="CHEBI:18420"/>
    </ligand>
</feature>
<dbReference type="Gene3D" id="3.40.50.1010">
    <property type="entry name" value="5'-nuclease"/>
    <property type="match status" value="1"/>
</dbReference>